<dbReference type="OrthoDB" id="7506954at2"/>
<sequence>MHPTGSDLRLLQVFDAVVRHGGFSAAESELNLSQSTISNHMAALEERLGIVLCRRGRRGFQLTEEGRAVHDAATRLNAALYDFSADVGSVQGRISGELRIGTLDAISDDPGNRLHMAIAAFLETARDVKVLIAQEAAQDLQQKVSDGTYHCGIGVDLSPVDGLDHLPLYIETHSLYCGRGHAFFQVADDDLNREEVLDQPFVQRGYWHNAEARQNAFHNVAATVFQIEPQLMLIRSGRYLGFLPDPYAERWCANAQLRRLGLDGMRYTAPFFLITARDKRKSSTVTAFMHAARKAWNIA</sequence>
<dbReference type="PRINTS" id="PR00039">
    <property type="entry name" value="HTHLYSR"/>
</dbReference>
<dbReference type="Pfam" id="PF03466">
    <property type="entry name" value="LysR_substrate"/>
    <property type="match status" value="1"/>
</dbReference>
<accession>A0A562TH11</accession>
<evidence type="ECO:0000256" key="2">
    <source>
        <dbReference type="ARBA" id="ARBA00023015"/>
    </source>
</evidence>
<comment type="caution">
    <text evidence="6">The sequence shown here is derived from an EMBL/GenBank/DDBJ whole genome shotgun (WGS) entry which is preliminary data.</text>
</comment>
<dbReference type="Proteomes" id="UP000320593">
    <property type="component" value="Unassembled WGS sequence"/>
</dbReference>
<dbReference type="RefSeq" id="WP_145340049.1">
    <property type="nucleotide sequence ID" value="NZ_VLLF01000001.1"/>
</dbReference>
<protein>
    <submittedName>
        <fullName evidence="6">Transcriptional regulator</fullName>
    </submittedName>
</protein>
<keyword evidence="7" id="KW-1185">Reference proteome</keyword>
<dbReference type="Gene3D" id="1.10.10.10">
    <property type="entry name" value="Winged helix-like DNA-binding domain superfamily/Winged helix DNA-binding domain"/>
    <property type="match status" value="1"/>
</dbReference>
<dbReference type="EMBL" id="VLLF01000001">
    <property type="protein sequence ID" value="TWI92504.1"/>
    <property type="molecule type" value="Genomic_DNA"/>
</dbReference>
<dbReference type="Pfam" id="PF00126">
    <property type="entry name" value="HTH_1"/>
    <property type="match status" value="1"/>
</dbReference>
<dbReference type="InterPro" id="IPR036390">
    <property type="entry name" value="WH_DNA-bd_sf"/>
</dbReference>
<evidence type="ECO:0000313" key="7">
    <source>
        <dbReference type="Proteomes" id="UP000320593"/>
    </source>
</evidence>
<dbReference type="InterPro" id="IPR000847">
    <property type="entry name" value="LysR_HTH_N"/>
</dbReference>
<evidence type="ECO:0000313" key="6">
    <source>
        <dbReference type="EMBL" id="TWI92504.1"/>
    </source>
</evidence>
<dbReference type="PANTHER" id="PTHR30126">
    <property type="entry name" value="HTH-TYPE TRANSCRIPTIONAL REGULATOR"/>
    <property type="match status" value="1"/>
</dbReference>
<dbReference type="AlphaFoldDB" id="A0A562TH11"/>
<reference evidence="6 7" key="1">
    <citation type="submission" date="2019-07" db="EMBL/GenBank/DDBJ databases">
        <title>Genomic Encyclopedia of Archaeal and Bacterial Type Strains, Phase II (KMG-II): from individual species to whole genera.</title>
        <authorList>
            <person name="Goeker M."/>
        </authorList>
    </citation>
    <scope>NUCLEOTIDE SEQUENCE [LARGE SCALE GENOMIC DNA]</scope>
    <source>
        <strain evidence="6 7">ATCC BAA-252</strain>
    </source>
</reference>
<keyword evidence="2" id="KW-0805">Transcription regulation</keyword>
<evidence type="ECO:0000256" key="3">
    <source>
        <dbReference type="ARBA" id="ARBA00023125"/>
    </source>
</evidence>
<dbReference type="GO" id="GO:0000976">
    <property type="term" value="F:transcription cis-regulatory region binding"/>
    <property type="evidence" value="ECO:0007669"/>
    <property type="project" value="TreeGrafter"/>
</dbReference>
<proteinExistence type="inferred from homology"/>
<gene>
    <name evidence="6" type="ORF">JM93_00046</name>
</gene>
<dbReference type="InterPro" id="IPR005119">
    <property type="entry name" value="LysR_subst-bd"/>
</dbReference>
<feature type="domain" description="HTH lysR-type" evidence="5">
    <location>
        <begin position="7"/>
        <end position="63"/>
    </location>
</feature>
<dbReference type="SUPFAM" id="SSF46785">
    <property type="entry name" value="Winged helix' DNA-binding domain"/>
    <property type="match status" value="1"/>
</dbReference>
<dbReference type="GO" id="GO:0003700">
    <property type="term" value="F:DNA-binding transcription factor activity"/>
    <property type="evidence" value="ECO:0007669"/>
    <property type="project" value="InterPro"/>
</dbReference>
<dbReference type="InterPro" id="IPR036388">
    <property type="entry name" value="WH-like_DNA-bd_sf"/>
</dbReference>
<organism evidence="6 7">
    <name type="scientific">Roseibium hamelinense</name>
    <dbReference type="NCBI Taxonomy" id="150831"/>
    <lineage>
        <taxon>Bacteria</taxon>
        <taxon>Pseudomonadati</taxon>
        <taxon>Pseudomonadota</taxon>
        <taxon>Alphaproteobacteria</taxon>
        <taxon>Hyphomicrobiales</taxon>
        <taxon>Stappiaceae</taxon>
        <taxon>Roseibium</taxon>
    </lineage>
</organism>
<dbReference type="CDD" id="cd05466">
    <property type="entry name" value="PBP2_LTTR_substrate"/>
    <property type="match status" value="1"/>
</dbReference>
<dbReference type="Gene3D" id="3.40.190.290">
    <property type="match status" value="1"/>
</dbReference>
<name>A0A562TH11_9HYPH</name>
<dbReference type="PROSITE" id="PS50931">
    <property type="entry name" value="HTH_LYSR"/>
    <property type="match status" value="1"/>
</dbReference>
<evidence type="ECO:0000259" key="5">
    <source>
        <dbReference type="PROSITE" id="PS50931"/>
    </source>
</evidence>
<evidence type="ECO:0000256" key="4">
    <source>
        <dbReference type="ARBA" id="ARBA00023163"/>
    </source>
</evidence>
<dbReference type="SUPFAM" id="SSF53850">
    <property type="entry name" value="Periplasmic binding protein-like II"/>
    <property type="match status" value="1"/>
</dbReference>
<keyword evidence="3" id="KW-0238">DNA-binding</keyword>
<dbReference type="PANTHER" id="PTHR30126:SF98">
    <property type="entry name" value="HTH-TYPE TRANSCRIPTIONAL ACTIVATOR BAUR"/>
    <property type="match status" value="1"/>
</dbReference>
<keyword evidence="4" id="KW-0804">Transcription</keyword>
<comment type="similarity">
    <text evidence="1">Belongs to the LysR transcriptional regulatory family.</text>
</comment>
<evidence type="ECO:0000256" key="1">
    <source>
        <dbReference type="ARBA" id="ARBA00009437"/>
    </source>
</evidence>